<dbReference type="SUPFAM" id="SSF50249">
    <property type="entry name" value="Nucleic acid-binding proteins"/>
    <property type="match status" value="3"/>
</dbReference>
<dbReference type="PANTHER" id="PTHR10724">
    <property type="entry name" value="30S RIBOSOMAL PROTEIN S1"/>
    <property type="match status" value="1"/>
</dbReference>
<comment type="caution">
    <text evidence="6">The sequence shown here is derived from an EMBL/GenBank/DDBJ whole genome shotgun (WGS) entry which is preliminary data.</text>
</comment>
<accession>A0A9D1YQC0</accession>
<comment type="similarity">
    <text evidence="1">Belongs to the bacterial ribosomal protein bS1 family.</text>
</comment>
<dbReference type="GO" id="GO:0006412">
    <property type="term" value="P:translation"/>
    <property type="evidence" value="ECO:0007669"/>
    <property type="project" value="TreeGrafter"/>
</dbReference>
<organism evidence="6 7">
    <name type="scientific">Candidatus Eisenbergiella pullistercoris</name>
    <dbReference type="NCBI Taxonomy" id="2838555"/>
    <lineage>
        <taxon>Bacteria</taxon>
        <taxon>Bacillati</taxon>
        <taxon>Bacillota</taxon>
        <taxon>Clostridia</taxon>
        <taxon>Lachnospirales</taxon>
        <taxon>Lachnospiraceae</taxon>
        <taxon>Eisenbergiella</taxon>
    </lineage>
</organism>
<proteinExistence type="inferred from homology"/>
<dbReference type="PANTHER" id="PTHR10724:SF7">
    <property type="entry name" value="SMALL RIBOSOMAL SUBUNIT PROTEIN BS1C"/>
    <property type="match status" value="1"/>
</dbReference>
<dbReference type="FunFam" id="2.40.50.140:FF:000051">
    <property type="entry name" value="RNA-binding transcriptional accessory protein"/>
    <property type="match status" value="1"/>
</dbReference>
<sequence>MELETKAVNDEQKPEKEQTEAQKPEETMADYAKELEASFRTMKEGDIVTGTVISVNEEEAVLDLQYYAQGVIRASDMSDDPSFSLADSVKPGDVLEASVVKTDDGEGNILLSRKKAVQVLAWDVLKKDLEEKTILSVKISEAVKAGVVAWVEGIRGFIPASQLSLSYVENLEEWVGRQADVRVITVDEEKKRLVLSAKEVEKERKEEDTNHRIAMLVPGTVLEGVVESLMPYGAFVSLPDGLSGLVHISQISQKRIKKPSEVLSVGDKVRVKILNTNHNKISLSMKAVEESAQDGEEEKVSAAQYSSREEATTSLGDLLKNLKL</sequence>
<dbReference type="PRINTS" id="PR00681">
    <property type="entry name" value="RIBOSOMALS1"/>
</dbReference>
<reference evidence="6" key="1">
    <citation type="journal article" date="2021" name="PeerJ">
        <title>Extensive microbial diversity within the chicken gut microbiome revealed by metagenomics and culture.</title>
        <authorList>
            <person name="Gilroy R."/>
            <person name="Ravi A."/>
            <person name="Getino M."/>
            <person name="Pursley I."/>
            <person name="Horton D.L."/>
            <person name="Alikhan N.F."/>
            <person name="Baker D."/>
            <person name="Gharbi K."/>
            <person name="Hall N."/>
            <person name="Watson M."/>
            <person name="Adriaenssens E.M."/>
            <person name="Foster-Nyarko E."/>
            <person name="Jarju S."/>
            <person name="Secka A."/>
            <person name="Antonio M."/>
            <person name="Oren A."/>
            <person name="Chaudhuri R.R."/>
            <person name="La Ragione R."/>
            <person name="Hildebrand F."/>
            <person name="Pallen M.J."/>
        </authorList>
    </citation>
    <scope>NUCLEOTIDE SEQUENCE</scope>
    <source>
        <strain evidence="6">ChiSxjej3B15-24422</strain>
    </source>
</reference>
<evidence type="ECO:0000256" key="1">
    <source>
        <dbReference type="ARBA" id="ARBA00006767"/>
    </source>
</evidence>
<dbReference type="CDD" id="cd05687">
    <property type="entry name" value="S1_RPS1_repeat_ec1_hs1"/>
    <property type="match status" value="1"/>
</dbReference>
<name>A0A9D1YQC0_9FIRM</name>
<keyword evidence="2" id="KW-0689">Ribosomal protein</keyword>
<evidence type="ECO:0000256" key="2">
    <source>
        <dbReference type="ARBA" id="ARBA00022980"/>
    </source>
</evidence>
<dbReference type="SMART" id="SM00316">
    <property type="entry name" value="S1"/>
    <property type="match status" value="3"/>
</dbReference>
<dbReference type="InterPro" id="IPR003029">
    <property type="entry name" value="S1_domain"/>
</dbReference>
<evidence type="ECO:0000256" key="3">
    <source>
        <dbReference type="ARBA" id="ARBA00023274"/>
    </source>
</evidence>
<dbReference type="GO" id="GO:0003729">
    <property type="term" value="F:mRNA binding"/>
    <property type="evidence" value="ECO:0007669"/>
    <property type="project" value="TreeGrafter"/>
</dbReference>
<dbReference type="InterPro" id="IPR050437">
    <property type="entry name" value="Ribos_protein_bS1-like"/>
</dbReference>
<dbReference type="Proteomes" id="UP000824007">
    <property type="component" value="Unassembled WGS sequence"/>
</dbReference>
<reference evidence="6" key="2">
    <citation type="submission" date="2021-04" db="EMBL/GenBank/DDBJ databases">
        <authorList>
            <person name="Gilroy R."/>
        </authorList>
    </citation>
    <scope>NUCLEOTIDE SEQUENCE</scope>
    <source>
        <strain evidence="6">ChiSxjej3B15-24422</strain>
    </source>
</reference>
<dbReference type="Gene3D" id="2.40.50.140">
    <property type="entry name" value="Nucleic acid-binding proteins"/>
    <property type="match status" value="3"/>
</dbReference>
<dbReference type="Pfam" id="PF00575">
    <property type="entry name" value="S1"/>
    <property type="match status" value="3"/>
</dbReference>
<dbReference type="EMBL" id="DXDD01000134">
    <property type="protein sequence ID" value="HIY61160.1"/>
    <property type="molecule type" value="Genomic_DNA"/>
</dbReference>
<feature type="region of interest" description="Disordered" evidence="4">
    <location>
        <begin position="292"/>
        <end position="312"/>
    </location>
</feature>
<feature type="domain" description="S1 motif" evidence="5">
    <location>
        <begin position="219"/>
        <end position="286"/>
    </location>
</feature>
<gene>
    <name evidence="6" type="ORF">H9831_10865</name>
</gene>
<feature type="domain" description="S1 motif" evidence="5">
    <location>
        <begin position="45"/>
        <end position="114"/>
    </location>
</feature>
<evidence type="ECO:0000313" key="7">
    <source>
        <dbReference type="Proteomes" id="UP000824007"/>
    </source>
</evidence>
<dbReference type="InterPro" id="IPR035104">
    <property type="entry name" value="Ribosomal_protein_S1-like"/>
</dbReference>
<dbReference type="GO" id="GO:0003735">
    <property type="term" value="F:structural constituent of ribosome"/>
    <property type="evidence" value="ECO:0007669"/>
    <property type="project" value="TreeGrafter"/>
</dbReference>
<feature type="domain" description="S1 motif" evidence="5">
    <location>
        <begin position="132"/>
        <end position="198"/>
    </location>
</feature>
<evidence type="ECO:0000259" key="5">
    <source>
        <dbReference type="PROSITE" id="PS50126"/>
    </source>
</evidence>
<dbReference type="InterPro" id="IPR012340">
    <property type="entry name" value="NA-bd_OB-fold"/>
</dbReference>
<protein>
    <submittedName>
        <fullName evidence="6">S1 RNA-binding domain-containing protein</fullName>
    </submittedName>
</protein>
<dbReference type="CDD" id="cd04465">
    <property type="entry name" value="S1_RPS1_repeat_ec2_hs2"/>
    <property type="match status" value="1"/>
</dbReference>
<dbReference type="AlphaFoldDB" id="A0A9D1YQC0"/>
<feature type="region of interest" description="Disordered" evidence="4">
    <location>
        <begin position="1"/>
        <end position="27"/>
    </location>
</feature>
<evidence type="ECO:0000256" key="4">
    <source>
        <dbReference type="SAM" id="MobiDB-lite"/>
    </source>
</evidence>
<evidence type="ECO:0000313" key="6">
    <source>
        <dbReference type="EMBL" id="HIY61160.1"/>
    </source>
</evidence>
<keyword evidence="3" id="KW-0687">Ribonucleoprotein</keyword>
<dbReference type="GO" id="GO:0005737">
    <property type="term" value="C:cytoplasm"/>
    <property type="evidence" value="ECO:0007669"/>
    <property type="project" value="UniProtKB-ARBA"/>
</dbReference>
<dbReference type="PROSITE" id="PS50126">
    <property type="entry name" value="S1"/>
    <property type="match status" value="3"/>
</dbReference>